<dbReference type="AlphaFoldDB" id="A0A2M7W7A6"/>
<comment type="caution">
    <text evidence="1">The sequence shown here is derived from an EMBL/GenBank/DDBJ whole genome shotgun (WGS) entry which is preliminary data.</text>
</comment>
<evidence type="ECO:0000313" key="2">
    <source>
        <dbReference type="Proteomes" id="UP000228627"/>
    </source>
</evidence>
<name>A0A2M7W7A6_9BACT</name>
<proteinExistence type="predicted"/>
<dbReference type="Proteomes" id="UP000228627">
    <property type="component" value="Unassembled WGS sequence"/>
</dbReference>
<evidence type="ECO:0000313" key="1">
    <source>
        <dbReference type="EMBL" id="PJA23257.1"/>
    </source>
</evidence>
<accession>A0A2M7W7A6</accession>
<dbReference type="EMBL" id="PFQG01000032">
    <property type="protein sequence ID" value="PJA23257.1"/>
    <property type="molecule type" value="Genomic_DNA"/>
</dbReference>
<organism evidence="1 2">
    <name type="scientific">Candidatus Beckwithbacteria bacterium CG_4_10_14_0_2_um_filter_47_25</name>
    <dbReference type="NCBI Taxonomy" id="1974493"/>
    <lineage>
        <taxon>Bacteria</taxon>
        <taxon>Candidatus Beckwithiibacteriota</taxon>
    </lineage>
</organism>
<reference evidence="2" key="1">
    <citation type="submission" date="2017-09" db="EMBL/GenBank/DDBJ databases">
        <title>Depth-based differentiation of microbial function through sediment-hosted aquifers and enrichment of novel symbionts in the deep terrestrial subsurface.</title>
        <authorList>
            <person name="Probst A.J."/>
            <person name="Ladd B."/>
            <person name="Jarett J.K."/>
            <person name="Geller-Mcgrath D.E."/>
            <person name="Sieber C.M.K."/>
            <person name="Emerson J.B."/>
            <person name="Anantharaman K."/>
            <person name="Thomas B.C."/>
            <person name="Malmstrom R."/>
            <person name="Stieglmeier M."/>
            <person name="Klingl A."/>
            <person name="Woyke T."/>
            <person name="Ryan C.M."/>
            <person name="Banfield J.F."/>
        </authorList>
    </citation>
    <scope>NUCLEOTIDE SEQUENCE [LARGE SCALE GENOMIC DNA]</scope>
</reference>
<gene>
    <name evidence="1" type="ORF">COX59_00870</name>
</gene>
<sequence length="83" mass="8491">MSHNNPIIPKPKNKVRAVGVPVSGWAGGRPGLGEGLGLGEADGLGEELGLGLGLGEGLAAVPIFVKPKQAFCGQDHWPPSKEK</sequence>
<protein>
    <submittedName>
        <fullName evidence="1">Uncharacterized protein</fullName>
    </submittedName>
</protein>